<dbReference type="InterPro" id="IPR040701">
    <property type="entry name" value="Bact_RF_family2"/>
</dbReference>
<dbReference type="EMBL" id="JAELVF020000001">
    <property type="protein sequence ID" value="MBU7597427.1"/>
    <property type="molecule type" value="Genomic_DNA"/>
</dbReference>
<evidence type="ECO:0000313" key="2">
    <source>
        <dbReference type="EMBL" id="MBU7597427.1"/>
    </source>
</evidence>
<evidence type="ECO:0008006" key="4">
    <source>
        <dbReference type="Google" id="ProtNLM"/>
    </source>
</evidence>
<evidence type="ECO:0000256" key="1">
    <source>
        <dbReference type="SAM" id="MobiDB-lite"/>
    </source>
</evidence>
<name>A0A949N4Y0_9ACTN</name>
<dbReference type="Proteomes" id="UP000694501">
    <property type="component" value="Unassembled WGS sequence"/>
</dbReference>
<dbReference type="Pfam" id="PF18844">
    <property type="entry name" value="baeRF_family2"/>
    <property type="match status" value="1"/>
</dbReference>
<dbReference type="AlphaFoldDB" id="A0A949N4Y0"/>
<proteinExistence type="predicted"/>
<evidence type="ECO:0000313" key="3">
    <source>
        <dbReference type="Proteomes" id="UP000694501"/>
    </source>
</evidence>
<accession>A0A949N4Y0</accession>
<protein>
    <recommendedName>
        <fullName evidence="4">Peptide chain release factor 1</fullName>
    </recommendedName>
</protein>
<gene>
    <name evidence="2" type="ORF">JGS22_007220</name>
</gene>
<reference evidence="2" key="1">
    <citation type="submission" date="2021-06" db="EMBL/GenBank/DDBJ databases">
        <title>Sequencing of actinobacteria type strains.</title>
        <authorList>
            <person name="Nguyen G.-S."/>
            <person name="Wentzel A."/>
        </authorList>
    </citation>
    <scope>NUCLEOTIDE SEQUENCE</scope>
    <source>
        <strain evidence="2">P38-E01</strain>
    </source>
</reference>
<sequence>MELAFLSPVLHHPGPWASAYVAGAGAGPDSADQQELAAREVRHQLSRQGADERTQEAVYEELRTPVPEEEGRAVFAADGEVRLATPLRAAPPLPEAQWSPLPHLSPLVEHLGEERRCLVAYVDREGADFELRSAEGSEELGQAQGLDWPLSRTSSGDPSESHFQEAVENTWEKNAATVADRLTRVAARTHPDAVLLVGEDRQRAAVLDKLPVALRPLTTQTDRGGRAAGSGTDLLEEEIAELLAEQEHRHGARVLERFRVGRARGANTAEAAVEDVASLLEAAREHRIETLLLRPGGPDTNTEVWVGEEPDQIALRRSETKYLGDPEPSSARADDALLRAVAATGGTAVVVDEPRPDSEVSPEGEPVAQAVDEEVPVGGIGAVLRWSQPEPATG</sequence>
<feature type="region of interest" description="Disordered" evidence="1">
    <location>
        <begin position="133"/>
        <end position="161"/>
    </location>
</feature>
<organism evidence="2 3">
    <name type="scientific">Streptomyces tardus</name>
    <dbReference type="NCBI Taxonomy" id="2780544"/>
    <lineage>
        <taxon>Bacteria</taxon>
        <taxon>Bacillati</taxon>
        <taxon>Actinomycetota</taxon>
        <taxon>Actinomycetes</taxon>
        <taxon>Kitasatosporales</taxon>
        <taxon>Streptomycetaceae</taxon>
        <taxon>Streptomyces</taxon>
    </lineage>
</organism>
<dbReference type="RefSeq" id="WP_211041631.1">
    <property type="nucleotide sequence ID" value="NZ_JAELVF020000001.1"/>
</dbReference>
<keyword evidence="3" id="KW-1185">Reference proteome</keyword>
<comment type="caution">
    <text evidence="2">The sequence shown here is derived from an EMBL/GenBank/DDBJ whole genome shotgun (WGS) entry which is preliminary data.</text>
</comment>